<gene>
    <name evidence="2" type="ORF">EYB31_33480</name>
</gene>
<dbReference type="InterPro" id="IPR010897">
    <property type="entry name" value="Spore_II_P"/>
</dbReference>
<keyword evidence="3" id="KW-1185">Reference proteome</keyword>
<dbReference type="SUPFAM" id="SSF53187">
    <property type="entry name" value="Zn-dependent exopeptidases"/>
    <property type="match status" value="1"/>
</dbReference>
<comment type="caution">
    <text evidence="2">The sequence shown here is derived from an EMBL/GenBank/DDBJ whole genome shotgun (WGS) entry which is preliminary data.</text>
</comment>
<keyword evidence="1" id="KW-0812">Transmembrane</keyword>
<dbReference type="RefSeq" id="WP_131017949.1">
    <property type="nucleotide sequence ID" value="NZ_SIRE01000032.1"/>
</dbReference>
<dbReference type="NCBIfam" id="TIGR02867">
    <property type="entry name" value="spore_II_P"/>
    <property type="match status" value="1"/>
</dbReference>
<evidence type="ECO:0000313" key="3">
    <source>
        <dbReference type="Proteomes" id="UP000293142"/>
    </source>
</evidence>
<dbReference type="Pfam" id="PF07454">
    <property type="entry name" value="SpoIIP"/>
    <property type="match status" value="1"/>
</dbReference>
<dbReference type="AlphaFoldDB" id="A0A4Q9DFY5"/>
<dbReference type="EMBL" id="SIRE01000032">
    <property type="protein sequence ID" value="TBL70430.1"/>
    <property type="molecule type" value="Genomic_DNA"/>
</dbReference>
<dbReference type="Proteomes" id="UP000293142">
    <property type="component" value="Unassembled WGS sequence"/>
</dbReference>
<protein>
    <submittedName>
        <fullName evidence="2">Stage II sporulation protein P</fullName>
    </submittedName>
</protein>
<proteinExistence type="predicted"/>
<keyword evidence="1" id="KW-1133">Transmembrane helix</keyword>
<organism evidence="2 3">
    <name type="scientific">Paenibacillus thalictri</name>
    <dbReference type="NCBI Taxonomy" id="2527873"/>
    <lineage>
        <taxon>Bacteria</taxon>
        <taxon>Bacillati</taxon>
        <taxon>Bacillota</taxon>
        <taxon>Bacilli</taxon>
        <taxon>Bacillales</taxon>
        <taxon>Paenibacillaceae</taxon>
        <taxon>Paenibacillus</taxon>
    </lineage>
</organism>
<sequence>MKWSEWAVRLNNQRKTGGEAGMMSKVFIGLMAYTFVFLVLLGILGYAQSKYGNTAPSSSMKGVSSSVSSQFFIDMMAMELPRMQQDRQSFTFSQHNVTGFLFNLLTGVNPNDPKTMLAGEVPGLSQDAVVLRKGISTGNDTPEDYGPKLEVLEKATAAAIPETTPVETQPVKEVVPAPPVTASPPRTAGKNIAFIYQSHNQESYLPELPGVSDPDKAFDAKTNVTLVGKRLAEKLEQDGIGAVHSETNYPSVIKDFKYAYSYKYSLKTLQDALAAHSDLKFYFDIHRDSQKRDKTTVTIDGKDYAQVYFIIGGKNPGWKENEQFAAKIHDALESKHPGISKGIHAKSADGNGVYNQNFSPNNVLIEVGGPYNSLEECYRTADLLAEAISGVILNVQKVDAPADSKDSKKQG</sequence>
<evidence type="ECO:0000256" key="1">
    <source>
        <dbReference type="SAM" id="Phobius"/>
    </source>
</evidence>
<reference evidence="2 3" key="1">
    <citation type="submission" date="2019-02" db="EMBL/GenBank/DDBJ databases">
        <title>Paenibacillus sp. nov., isolated from surface-sterilized tissue of Thalictrum simplex L.</title>
        <authorList>
            <person name="Tuo L."/>
        </authorList>
    </citation>
    <scope>NUCLEOTIDE SEQUENCE [LARGE SCALE GENOMIC DNA]</scope>
    <source>
        <strain evidence="2 3">N2SHLJ1</strain>
    </source>
</reference>
<dbReference type="OrthoDB" id="1633470at2"/>
<evidence type="ECO:0000313" key="2">
    <source>
        <dbReference type="EMBL" id="TBL70430.1"/>
    </source>
</evidence>
<name>A0A4Q9DFY5_9BACL</name>
<keyword evidence="1" id="KW-0472">Membrane</keyword>
<feature type="transmembrane region" description="Helical" evidence="1">
    <location>
        <begin position="26"/>
        <end position="47"/>
    </location>
</feature>
<accession>A0A4Q9DFY5</accession>